<dbReference type="RefSeq" id="WP_072720347.1">
    <property type="nucleotide sequence ID" value="NZ_LN889803.1"/>
</dbReference>
<dbReference type="AlphaFoldDB" id="A0A1J1LMT1"/>
<accession>A0A1J1LMT1</accession>
<protein>
    <recommendedName>
        <fullName evidence="3">Nucleotidyltransferase family protein</fullName>
    </recommendedName>
</protein>
<evidence type="ECO:0000313" key="1">
    <source>
        <dbReference type="EMBL" id="CUR33751.1"/>
    </source>
</evidence>
<name>A0A1J1LMT1_9CYAN</name>
<evidence type="ECO:0000313" key="2">
    <source>
        <dbReference type="Proteomes" id="UP000184315"/>
    </source>
</evidence>
<dbReference type="Pfam" id="PF14907">
    <property type="entry name" value="NTP_transf_5"/>
    <property type="match status" value="1"/>
</dbReference>
<proteinExistence type="predicted"/>
<dbReference type="EMBL" id="CZDF01000158">
    <property type="protein sequence ID" value="CUR33751.1"/>
    <property type="molecule type" value="Genomic_DNA"/>
</dbReference>
<organism evidence="1 2">
    <name type="scientific">Planktothrix tepida PCC 9214</name>
    <dbReference type="NCBI Taxonomy" id="671072"/>
    <lineage>
        <taxon>Bacteria</taxon>
        <taxon>Bacillati</taxon>
        <taxon>Cyanobacteriota</taxon>
        <taxon>Cyanophyceae</taxon>
        <taxon>Oscillatoriophycideae</taxon>
        <taxon>Oscillatoriales</taxon>
        <taxon>Microcoleaceae</taxon>
        <taxon>Planktothrix</taxon>
    </lineage>
</organism>
<evidence type="ECO:0008006" key="3">
    <source>
        <dbReference type="Google" id="ProtNLM"/>
    </source>
</evidence>
<sequence>MKSLTSISANLPIVDIRTEVEILVCCARTCMDSKNAERLKILLHENIDWEYLIQTANLQGLMPLLYWNLNTTCPEAVPKATLAQLRASFEANAGWSLTLTGELLRLLELFATHEIPSIPFKGAILAASAYGNLALRQFCDLDILVRQQDVLAAKDLLISQGYRLDDEWGWECNLISHDGRISVDLHQAITPNDFPVSIYFDDLWKGVKSVSLAGINVLSLSPEDLLLILCINIARDSWQDRERLVQICDVAEVIRVYQEMNWEQVIKRASQLNSLRMLFLGLLLAHDLLGANLPEEVLKRVQAEQIVKSLVSLVCKWLFCQAENPTRGREKKRFYFQVRERFQDRVPYLAHLVHLWIAPSETDRAFLPLPTSLSFLYYLIRPTRVVIKLMLR</sequence>
<dbReference type="STRING" id="671072.PL9214520290"/>
<dbReference type="InterPro" id="IPR039498">
    <property type="entry name" value="NTP_transf_5"/>
</dbReference>
<dbReference type="Proteomes" id="UP000184315">
    <property type="component" value="Unassembled WGS sequence"/>
</dbReference>
<reference evidence="2" key="1">
    <citation type="submission" date="2015-10" db="EMBL/GenBank/DDBJ databases">
        <authorList>
            <person name="Regsiter A."/>
            <person name="william w."/>
        </authorList>
    </citation>
    <scope>NUCLEOTIDE SEQUENCE [LARGE SCALE GENOMIC DNA]</scope>
</reference>
<dbReference type="OrthoDB" id="5366220at2"/>
<dbReference type="Gene3D" id="3.30.460.40">
    <property type="match status" value="1"/>
</dbReference>
<gene>
    <name evidence="1" type="ORF">PL9214520290</name>
</gene>
<keyword evidence="2" id="KW-1185">Reference proteome</keyword>